<accession>A0AAQ4PY43</accession>
<sequence length="870" mass="94270">MASDSPRRPSRCAGGVLVRAQAATEQSYMESVVTFLQDVVPQAYTGAPPTDEKEKIIWVRFERADINDTSRNPEFMEMHSGTTEPPLCLMIGYTDGMQIWSVSLAGEAQELFSVRHGPVRAARILPAPHISPMITDTFSDKRPLLGVCKSTGSSGTSPPYCCVDLYSLRTGEMVKSIQFKTPIYDLHCNKHILVVSLQEKIAAFDSCTFTKKFFVTSCYPCPGPSLNPIALGSRWLAYAENKLIRCHQSRGGACGDNAQSYTATVINAAKVLVSEDSDGEGVVAHFPAHDKPISCMQFNPSGMLLVTADSLGHDFHVFQILTHPWASSQSAVHHLYTLHRGETEAKVQDMCFSPDSRWVAISTLRGTTHVFPVNPYGGAPCARTHMSPRVVNRMSRFQKSAGLEEIEQELNRVAALGGAGAGGGGGCILGGGGGRCSPIQGLSSSPSGSPLHAKLSSQDSYNNFTNNNMGNPRLSALPSLTVVLPLAQIKQPMTLGTITKRSGKAKPPPQISPSKSSGGEFCVAAAFASSRSWFLTNPNMKREKDQTRQSVVDSLYIISCYGNMVEHVLEPRPISTAQKISDDTPLELSTCPRACWTLARTPQWNELQPPFNTNHPLVLASDLVQYYQYLLAAMPPGSPGPITRHESSDSLASDHSGQGDEEWLSQVEIVTHTGPHRRLWMGPQFQFKTLHPSGQTTVISSSSSVLQSQGPSDVQRPLLDFDTDDLDLHTLRIQPVRSEPVSMPGSSRLVADRRGQSNIMDTGSGPFDGRGVTLLEVCGSWPESFGIHNVGSADASDEGLRERLADAMSESPSRDIVGSATELQREGSIETLSNSSGSTSGSIPRYFEGYRSPLPTNESQPLSLFPTNFP</sequence>
<comment type="subunit">
    <text evidence="15">Interacts with histone H3, ESR1, KAT2B and PELP1; the interactions occur in a estrogen-dependent manner. Interacts with beta-tubulin and VIM. Interacts (via C-terminal) with PHAF1; the interaction is requrired for the association with the phagophore.</text>
</comment>
<feature type="region of interest" description="Disordered" evidence="17">
    <location>
        <begin position="638"/>
        <end position="658"/>
    </location>
</feature>
<dbReference type="InterPro" id="IPR015943">
    <property type="entry name" value="WD40/YVTN_repeat-like_dom_sf"/>
</dbReference>
<dbReference type="GO" id="GO:0042594">
    <property type="term" value="P:response to starvation"/>
    <property type="evidence" value="ECO:0007669"/>
    <property type="project" value="TreeGrafter"/>
</dbReference>
<keyword evidence="7" id="KW-0037">Angiogenesis</keyword>
<keyword evidence="8" id="KW-0832">Ubl conjugation</keyword>
<dbReference type="Ensembl" id="ENSGACT00000032408.1">
    <property type="protein sequence ID" value="ENSGACP00000043755.1"/>
    <property type="gene ID" value="ENSGACG00000013586.2"/>
</dbReference>
<dbReference type="InterPro" id="IPR001680">
    <property type="entry name" value="WD40_rpt"/>
</dbReference>
<evidence type="ECO:0000256" key="7">
    <source>
        <dbReference type="ARBA" id="ARBA00022657"/>
    </source>
</evidence>
<dbReference type="GO" id="GO:0000407">
    <property type="term" value="C:phagophore assembly site"/>
    <property type="evidence" value="ECO:0007669"/>
    <property type="project" value="UniProtKB-SubCell"/>
</dbReference>
<name>A0AAQ4PY43_GASAC</name>
<evidence type="ECO:0000256" key="1">
    <source>
        <dbReference type="ARBA" id="ARBA00004123"/>
    </source>
</evidence>
<evidence type="ECO:0000256" key="15">
    <source>
        <dbReference type="ARBA" id="ARBA00066095"/>
    </source>
</evidence>
<feature type="compositionally biased region" description="Low complexity" evidence="17">
    <location>
        <begin position="829"/>
        <end position="843"/>
    </location>
</feature>
<feature type="region of interest" description="Disordered" evidence="17">
    <location>
        <begin position="806"/>
        <end position="870"/>
    </location>
</feature>
<proteinExistence type="inferred from homology"/>
<evidence type="ECO:0000256" key="9">
    <source>
        <dbReference type="ARBA" id="ARBA00022990"/>
    </source>
</evidence>
<evidence type="ECO:0000256" key="2">
    <source>
        <dbReference type="ARBA" id="ARBA00004245"/>
    </source>
</evidence>
<evidence type="ECO:0000259" key="19">
    <source>
        <dbReference type="Pfam" id="PF21034"/>
    </source>
</evidence>
<dbReference type="FunFam" id="2.130.10.10:FF:000422">
    <property type="entry name" value="BCAS3 microtubule-associated cell migration factor"/>
    <property type="match status" value="1"/>
</dbReference>
<evidence type="ECO:0000259" key="18">
    <source>
        <dbReference type="Pfam" id="PF12490"/>
    </source>
</evidence>
<reference evidence="20" key="3">
    <citation type="submission" date="2025-09" db="UniProtKB">
        <authorList>
            <consortium name="Ensembl"/>
        </authorList>
    </citation>
    <scope>IDENTIFICATION</scope>
</reference>
<dbReference type="SMART" id="SM00320">
    <property type="entry name" value="WD40"/>
    <property type="match status" value="2"/>
</dbReference>
<evidence type="ECO:0000256" key="6">
    <source>
        <dbReference type="ARBA" id="ARBA00022553"/>
    </source>
</evidence>
<feature type="domain" description="BCAS3" evidence="18">
    <location>
        <begin position="657"/>
        <end position="701"/>
    </location>
</feature>
<evidence type="ECO:0000256" key="10">
    <source>
        <dbReference type="ARBA" id="ARBA00023015"/>
    </source>
</evidence>
<dbReference type="Gene3D" id="2.130.10.10">
    <property type="entry name" value="YVTN repeat-like/Quinoprotein amine dehydrogenase"/>
    <property type="match status" value="1"/>
</dbReference>
<dbReference type="PANTHER" id="PTHR13268:SF0">
    <property type="entry name" value="BCAS3 MICROTUBULE ASSOCIATED CELL MIGRATION FACTOR"/>
    <property type="match status" value="1"/>
</dbReference>
<reference evidence="20" key="2">
    <citation type="submission" date="2025-08" db="UniProtKB">
        <authorList>
            <consortium name="Ensembl"/>
        </authorList>
    </citation>
    <scope>IDENTIFICATION</scope>
</reference>
<keyword evidence="6" id="KW-0597">Phosphoprotein</keyword>
<dbReference type="Pfam" id="PF21034">
    <property type="entry name" value="BCAS3_WD40"/>
    <property type="match status" value="1"/>
</dbReference>
<dbReference type="InterPro" id="IPR022175">
    <property type="entry name" value="BCAS3_dom"/>
</dbReference>
<protein>
    <recommendedName>
        <fullName evidence="16">BCAS3 microtubule associated cell migration factor</fullName>
    </recommendedName>
</protein>
<comment type="subcellular location">
    <subcellularLocation>
        <location evidence="2">Cytoplasm</location>
        <location evidence="2">Cytoskeleton</location>
    </subcellularLocation>
    <subcellularLocation>
        <location evidence="1">Nucleus</location>
    </subcellularLocation>
    <subcellularLocation>
        <location evidence="3">Preautophagosomal structure</location>
    </subcellularLocation>
</comment>
<dbReference type="PANTHER" id="PTHR13268">
    <property type="entry name" value="BREAST CARCINOMA AMPLIFIED SEQUENCE 3"/>
    <property type="match status" value="1"/>
</dbReference>
<evidence type="ECO:0000256" key="13">
    <source>
        <dbReference type="ARBA" id="ARBA00023242"/>
    </source>
</evidence>
<dbReference type="GO" id="GO:0005856">
    <property type="term" value="C:cytoskeleton"/>
    <property type="evidence" value="ECO:0007669"/>
    <property type="project" value="UniProtKB-SubCell"/>
</dbReference>
<reference evidence="20 21" key="1">
    <citation type="journal article" date="2021" name="G3 (Bethesda)">
        <title>Improved contiguity of the threespine stickleback genome using long-read sequencing.</title>
        <authorList>
            <person name="Nath S."/>
            <person name="Shaw D.E."/>
            <person name="White M.A."/>
        </authorList>
    </citation>
    <scope>NUCLEOTIDE SEQUENCE [LARGE SCALE GENOMIC DNA]</scope>
    <source>
        <strain evidence="20 21">Lake Benthic</strain>
    </source>
</reference>
<evidence type="ECO:0000256" key="17">
    <source>
        <dbReference type="SAM" id="MobiDB-lite"/>
    </source>
</evidence>
<dbReference type="GeneTree" id="ENSGT00390000006454"/>
<keyword evidence="4" id="KW-0963">Cytoplasm</keyword>
<evidence type="ECO:0000256" key="12">
    <source>
        <dbReference type="ARBA" id="ARBA00023212"/>
    </source>
</evidence>
<evidence type="ECO:0000256" key="4">
    <source>
        <dbReference type="ARBA" id="ARBA00022490"/>
    </source>
</evidence>
<dbReference type="Pfam" id="PF12490">
    <property type="entry name" value="BCAS3"/>
    <property type="match status" value="1"/>
</dbReference>
<evidence type="ECO:0000256" key="14">
    <source>
        <dbReference type="ARBA" id="ARBA00061169"/>
    </source>
</evidence>
<dbReference type="GO" id="GO:0005634">
    <property type="term" value="C:nucleus"/>
    <property type="evidence" value="ECO:0007669"/>
    <property type="project" value="UniProtKB-SubCell"/>
</dbReference>
<evidence type="ECO:0000256" key="3">
    <source>
        <dbReference type="ARBA" id="ARBA00004329"/>
    </source>
</evidence>
<dbReference type="GO" id="GO:0006914">
    <property type="term" value="P:autophagy"/>
    <property type="evidence" value="ECO:0007669"/>
    <property type="project" value="InterPro"/>
</dbReference>
<dbReference type="SUPFAM" id="SSF69322">
    <property type="entry name" value="Tricorn protease domain 2"/>
    <property type="match status" value="1"/>
</dbReference>
<keyword evidence="9" id="KW-0007">Acetylation</keyword>
<evidence type="ECO:0000313" key="20">
    <source>
        <dbReference type="Ensembl" id="ENSGACP00000043755.1"/>
    </source>
</evidence>
<keyword evidence="13" id="KW-0539">Nucleus</keyword>
<comment type="similarity">
    <text evidence="14">Belongs to the BCAS3 family.</text>
</comment>
<dbReference type="GO" id="GO:0001525">
    <property type="term" value="P:angiogenesis"/>
    <property type="evidence" value="ECO:0007669"/>
    <property type="project" value="UniProtKB-KW"/>
</dbReference>
<keyword evidence="10" id="KW-0805">Transcription regulation</keyword>
<keyword evidence="21" id="KW-1185">Reference proteome</keyword>
<dbReference type="InterPro" id="IPR048382">
    <property type="entry name" value="BCAS3_WD40"/>
</dbReference>
<keyword evidence="5" id="KW-1017">Isopeptide bond</keyword>
<evidence type="ECO:0000256" key="16">
    <source>
        <dbReference type="ARBA" id="ARBA00074831"/>
    </source>
</evidence>
<keyword evidence="12" id="KW-0206">Cytoskeleton</keyword>
<dbReference type="InterPro" id="IPR045142">
    <property type="entry name" value="BCAS3-like"/>
</dbReference>
<evidence type="ECO:0000256" key="8">
    <source>
        <dbReference type="ARBA" id="ARBA00022843"/>
    </source>
</evidence>
<evidence type="ECO:0000256" key="5">
    <source>
        <dbReference type="ARBA" id="ARBA00022499"/>
    </source>
</evidence>
<evidence type="ECO:0000313" key="21">
    <source>
        <dbReference type="Proteomes" id="UP000007635"/>
    </source>
</evidence>
<keyword evidence="11" id="KW-0804">Transcription</keyword>
<dbReference type="Pfam" id="PF00400">
    <property type="entry name" value="WD40"/>
    <property type="match status" value="1"/>
</dbReference>
<dbReference type="AlphaFoldDB" id="A0AAQ4PY43"/>
<organism evidence="20 21">
    <name type="scientific">Gasterosteus aculeatus aculeatus</name>
    <name type="common">three-spined stickleback</name>
    <dbReference type="NCBI Taxonomy" id="481459"/>
    <lineage>
        <taxon>Eukaryota</taxon>
        <taxon>Metazoa</taxon>
        <taxon>Chordata</taxon>
        <taxon>Craniata</taxon>
        <taxon>Vertebrata</taxon>
        <taxon>Euteleostomi</taxon>
        <taxon>Actinopterygii</taxon>
        <taxon>Neopterygii</taxon>
        <taxon>Teleostei</taxon>
        <taxon>Neoteleostei</taxon>
        <taxon>Acanthomorphata</taxon>
        <taxon>Eupercaria</taxon>
        <taxon>Perciformes</taxon>
        <taxon>Cottioidei</taxon>
        <taxon>Gasterosteales</taxon>
        <taxon>Gasterosteidae</taxon>
        <taxon>Gasterosteus</taxon>
    </lineage>
</organism>
<evidence type="ECO:0000256" key="11">
    <source>
        <dbReference type="ARBA" id="ARBA00023163"/>
    </source>
</evidence>
<feature type="domain" description="BCAS3 WD40" evidence="19">
    <location>
        <begin position="54"/>
        <end position="272"/>
    </location>
</feature>
<feature type="compositionally biased region" description="Polar residues" evidence="17">
    <location>
        <begin position="854"/>
        <end position="870"/>
    </location>
</feature>
<dbReference type="Proteomes" id="UP000007635">
    <property type="component" value="Chromosome I"/>
</dbReference>